<evidence type="ECO:0000256" key="12">
    <source>
        <dbReference type="SAM" id="SignalP"/>
    </source>
</evidence>
<dbReference type="InterPro" id="IPR013783">
    <property type="entry name" value="Ig-like_fold"/>
</dbReference>
<organism evidence="16 17">
    <name type="scientific">Pontibacter populi</name>
    <dbReference type="NCBI Taxonomy" id="890055"/>
    <lineage>
        <taxon>Bacteria</taxon>
        <taxon>Pseudomonadati</taxon>
        <taxon>Bacteroidota</taxon>
        <taxon>Cytophagia</taxon>
        <taxon>Cytophagales</taxon>
        <taxon>Hymenobacteraceae</taxon>
        <taxon>Pontibacter</taxon>
    </lineage>
</organism>
<dbReference type="CDD" id="cd04818">
    <property type="entry name" value="PA_subtilisin_1"/>
    <property type="match status" value="1"/>
</dbReference>
<dbReference type="Gene3D" id="3.50.30.30">
    <property type="match status" value="1"/>
</dbReference>
<feature type="domain" description="FTP" evidence="14">
    <location>
        <begin position="65"/>
        <end position="111"/>
    </location>
</feature>
<keyword evidence="4" id="KW-0964">Secreted</keyword>
<protein>
    <submittedName>
        <fullName evidence="16">T9SS-dependent M36 family metallopeptidase</fullName>
    </submittedName>
</protein>
<comment type="cofactor">
    <cofactor evidence="1">
        <name>Zn(2+)</name>
        <dbReference type="ChEBI" id="CHEBI:29105"/>
    </cofactor>
</comment>
<dbReference type="SUPFAM" id="SSF49299">
    <property type="entry name" value="PKD domain"/>
    <property type="match status" value="1"/>
</dbReference>
<dbReference type="InterPro" id="IPR003137">
    <property type="entry name" value="PA_domain"/>
</dbReference>
<dbReference type="Pfam" id="PF07504">
    <property type="entry name" value="FTP"/>
    <property type="match status" value="1"/>
</dbReference>
<evidence type="ECO:0000313" key="17">
    <source>
        <dbReference type="Proteomes" id="UP000774935"/>
    </source>
</evidence>
<accession>A0ABS6XGK8</accession>
<dbReference type="InterPro" id="IPR035986">
    <property type="entry name" value="PKD_dom_sf"/>
</dbReference>
<feature type="chain" id="PRO_5046859037" evidence="12">
    <location>
        <begin position="27"/>
        <end position="1048"/>
    </location>
</feature>
<keyword evidence="7 12" id="KW-0732">Signal</keyword>
<keyword evidence="5" id="KW-0645">Protease</keyword>
<dbReference type="SUPFAM" id="SSF52025">
    <property type="entry name" value="PA domain"/>
    <property type="match status" value="1"/>
</dbReference>
<dbReference type="SUPFAM" id="SSF55486">
    <property type="entry name" value="Metalloproteases ('zincins'), catalytic domain"/>
    <property type="match status" value="1"/>
</dbReference>
<name>A0ABS6XGK8_9BACT</name>
<sequence>MRTQLRAYSRLALLLAMLFGSLFSYAQGNSQAGKKEIPQVALEHIRNNKQQLNVTDEDIADLELSSETDSKKSGVKHYYIKQLYQGIEIYGAITNMSINREGSVINVGNRFHKEIGKKVKGNQPGLDAAGAVAAAAKYLGITLRGSLTVLERGKGRNQEVTFSKGGISLEPVKAKLVYQPMEDGSLRLAWEVAIYTVDAMNYWVLRLDAESGKVLDKDNLVAHCNFENDGPAGRALHESHMLNASSAPYAPEAKMAAATLTSNYYNVYPMPSESPIHGNRVAISNTTADPVASPSGWHKVGATTFATTRGNNVFAYEDPDNTGYNGAAQEVYGYSPDGSANLVFDFPIDFTKEPVTYRDAAIANLFYWNNLIHDVWYQYGFDEISGNFQADNFGKGGIGGDHVMAEAQDSRNILTTRNNANFATTPEGQRPRMQMYLWSGIPDQDMFRITSPTSMAGSYPAAQAAFGPRLNSTPVTGKLVIGVSADGCSALTNAAEIAGNIAVLYRGSCEFGVKVLNAQNAGAIAVVVINNAPGAPTTMSVGATNPSLITISSVMVSDVTGASIRTQLDAGQEVMIALKDDGSGPEFDGDLDNGIIAHEYGHGISNKLTGGPNTVTCLGNAEQMGEGWSDWIGLMMTMKPGDTDVKARGIGTYASGQSTTGGGIRPAPYSTDFGVNSYTYGATNNTTLSQPHGIGFVWATMLWDMSWAMIDTYGFDEDLYNGKGGNNMAMQLVIDGLKLQECRPGFVNGRDAILKADRINYGGANQELIWKVFAKRGLGFSAKQGSSASRIDQVQAFDLPATYACTIPLNVAAVQSSTVYTGGVANNLYIGYGPKSVVLQASGDATNTYSWSPATGLSNAKIANPVFTPTAAGTYTFTVTATNADQCIKTKTITINVVDVRCGDNKKKDKVMVCVDGENNCADPKAVNMMLTKAGGKLGDCSLNISAPVTATTVSELAVDEADDFVQSYPNPFSESTTIVFKAKETAYTVLKVYDITGREVETLFEGNAESGVTYNHNFKAGDKRAGIYIYKIVNGNTSRSGTMVLIK</sequence>
<dbReference type="InterPro" id="IPR011096">
    <property type="entry name" value="FTP_domain"/>
</dbReference>
<dbReference type="Gene3D" id="3.10.170.10">
    <property type="match status" value="1"/>
</dbReference>
<dbReference type="PANTHER" id="PTHR33478:SF1">
    <property type="entry name" value="EXTRACELLULAR METALLOPROTEINASE MEP"/>
    <property type="match status" value="1"/>
</dbReference>
<evidence type="ECO:0000256" key="8">
    <source>
        <dbReference type="ARBA" id="ARBA00022801"/>
    </source>
</evidence>
<evidence type="ECO:0000259" key="13">
    <source>
        <dbReference type="Pfam" id="PF02225"/>
    </source>
</evidence>
<dbReference type="InterPro" id="IPR027268">
    <property type="entry name" value="Peptidase_M4/M1_CTD_sf"/>
</dbReference>
<keyword evidence="6" id="KW-0479">Metal-binding</keyword>
<dbReference type="Pfam" id="PF02225">
    <property type="entry name" value="PA"/>
    <property type="match status" value="1"/>
</dbReference>
<keyword evidence="11" id="KW-0865">Zymogen</keyword>
<feature type="domain" description="PA" evidence="13">
    <location>
        <begin position="475"/>
        <end position="564"/>
    </location>
</feature>
<dbReference type="InterPro" id="IPR050371">
    <property type="entry name" value="Fungal_virulence_M36"/>
</dbReference>
<dbReference type="RefSeq" id="WP_199110893.1">
    <property type="nucleotide sequence ID" value="NZ_JAHWXQ010000004.1"/>
</dbReference>
<feature type="domain" description="Secretion system C-terminal sorting" evidence="15">
    <location>
        <begin position="969"/>
        <end position="1040"/>
    </location>
</feature>
<dbReference type="EMBL" id="JAHWXQ010000004">
    <property type="protein sequence ID" value="MBW3366305.1"/>
    <property type="molecule type" value="Genomic_DNA"/>
</dbReference>
<feature type="signal peptide" evidence="12">
    <location>
        <begin position="1"/>
        <end position="26"/>
    </location>
</feature>
<dbReference type="InterPro" id="IPR026444">
    <property type="entry name" value="Secre_tail"/>
</dbReference>
<evidence type="ECO:0000256" key="10">
    <source>
        <dbReference type="ARBA" id="ARBA00023049"/>
    </source>
</evidence>
<dbReference type="NCBIfam" id="NF038113">
    <property type="entry name" value="T9SSA_dep_M36"/>
    <property type="match status" value="1"/>
</dbReference>
<evidence type="ECO:0000259" key="15">
    <source>
        <dbReference type="Pfam" id="PF18962"/>
    </source>
</evidence>
<evidence type="ECO:0000256" key="3">
    <source>
        <dbReference type="ARBA" id="ARBA00006006"/>
    </source>
</evidence>
<evidence type="ECO:0000256" key="4">
    <source>
        <dbReference type="ARBA" id="ARBA00022525"/>
    </source>
</evidence>
<evidence type="ECO:0000256" key="7">
    <source>
        <dbReference type="ARBA" id="ARBA00022729"/>
    </source>
</evidence>
<keyword evidence="17" id="KW-1185">Reference proteome</keyword>
<dbReference type="Pfam" id="PF02128">
    <property type="entry name" value="Peptidase_M36"/>
    <property type="match status" value="1"/>
</dbReference>
<gene>
    <name evidence="16" type="ORF">KYK27_14680</name>
</gene>
<dbReference type="InterPro" id="IPR001842">
    <property type="entry name" value="Peptidase_M36"/>
</dbReference>
<keyword evidence="8" id="KW-0378">Hydrolase</keyword>
<evidence type="ECO:0000256" key="6">
    <source>
        <dbReference type="ARBA" id="ARBA00022723"/>
    </source>
</evidence>
<dbReference type="CDD" id="cd09596">
    <property type="entry name" value="M36"/>
    <property type="match status" value="1"/>
</dbReference>
<evidence type="ECO:0000256" key="1">
    <source>
        <dbReference type="ARBA" id="ARBA00001947"/>
    </source>
</evidence>
<keyword evidence="9" id="KW-0862">Zinc</keyword>
<dbReference type="CDD" id="cd00146">
    <property type="entry name" value="PKD"/>
    <property type="match status" value="1"/>
</dbReference>
<dbReference type="InterPro" id="IPR046450">
    <property type="entry name" value="PA_dom_sf"/>
</dbReference>
<evidence type="ECO:0000313" key="16">
    <source>
        <dbReference type="EMBL" id="MBW3366305.1"/>
    </source>
</evidence>
<dbReference type="Pfam" id="PF18962">
    <property type="entry name" value="Por_Secre_tail"/>
    <property type="match status" value="1"/>
</dbReference>
<evidence type="ECO:0000256" key="9">
    <source>
        <dbReference type="ARBA" id="ARBA00022833"/>
    </source>
</evidence>
<dbReference type="Gene3D" id="2.60.40.10">
    <property type="entry name" value="Immunoglobulins"/>
    <property type="match status" value="1"/>
</dbReference>
<comment type="similarity">
    <text evidence="3">Belongs to the peptidase M36 family.</text>
</comment>
<evidence type="ECO:0000256" key="11">
    <source>
        <dbReference type="ARBA" id="ARBA00023145"/>
    </source>
</evidence>
<keyword evidence="10" id="KW-0482">Metalloprotease</keyword>
<evidence type="ECO:0000259" key="14">
    <source>
        <dbReference type="Pfam" id="PF07504"/>
    </source>
</evidence>
<comment type="subcellular location">
    <subcellularLocation>
        <location evidence="2">Secreted</location>
    </subcellularLocation>
</comment>
<dbReference type="Gene3D" id="1.10.390.10">
    <property type="entry name" value="Neutral Protease Domain 2"/>
    <property type="match status" value="1"/>
</dbReference>
<evidence type="ECO:0000256" key="5">
    <source>
        <dbReference type="ARBA" id="ARBA00022670"/>
    </source>
</evidence>
<proteinExistence type="inferred from homology"/>
<evidence type="ECO:0000256" key="2">
    <source>
        <dbReference type="ARBA" id="ARBA00004613"/>
    </source>
</evidence>
<dbReference type="PANTHER" id="PTHR33478">
    <property type="entry name" value="EXTRACELLULAR METALLOPROTEINASE MEP"/>
    <property type="match status" value="1"/>
</dbReference>
<reference evidence="16 17" key="1">
    <citation type="submission" date="2021-07" db="EMBL/GenBank/DDBJ databases">
        <authorList>
            <person name="Kim M.K."/>
        </authorList>
    </citation>
    <scope>NUCLEOTIDE SEQUENCE [LARGE SCALE GENOMIC DNA]</scope>
    <source>
        <strain evidence="16 17">HLY7-15</strain>
    </source>
</reference>
<dbReference type="Proteomes" id="UP000774935">
    <property type="component" value="Unassembled WGS sequence"/>
</dbReference>
<dbReference type="NCBIfam" id="TIGR04183">
    <property type="entry name" value="Por_Secre_tail"/>
    <property type="match status" value="1"/>
</dbReference>
<comment type="caution">
    <text evidence="16">The sequence shown here is derived from an EMBL/GenBank/DDBJ whole genome shotgun (WGS) entry which is preliminary data.</text>
</comment>